<dbReference type="CDD" id="cd02440">
    <property type="entry name" value="AdoMet_MTases"/>
    <property type="match status" value="1"/>
</dbReference>
<keyword evidence="5" id="KW-0443">Lipid metabolism</keyword>
<dbReference type="Proteomes" id="UP001432209">
    <property type="component" value="Chromosome"/>
</dbReference>
<dbReference type="Gene3D" id="3.40.50.150">
    <property type="entry name" value="Vaccinia Virus protein VP39"/>
    <property type="match status" value="1"/>
</dbReference>
<dbReference type="Pfam" id="PF02353">
    <property type="entry name" value="CMAS"/>
    <property type="match status" value="1"/>
</dbReference>
<evidence type="ECO:0000313" key="8">
    <source>
        <dbReference type="Proteomes" id="UP001432209"/>
    </source>
</evidence>
<comment type="similarity">
    <text evidence="1">Belongs to the CFA/CMAS family.</text>
</comment>
<dbReference type="RefSeq" id="WP_329080598.1">
    <property type="nucleotide sequence ID" value="NZ_CP109483.1"/>
</dbReference>
<evidence type="ECO:0000256" key="5">
    <source>
        <dbReference type="ARBA" id="ARBA00023098"/>
    </source>
</evidence>
<dbReference type="InterPro" id="IPR050723">
    <property type="entry name" value="CFA/CMAS"/>
</dbReference>
<evidence type="ECO:0000256" key="2">
    <source>
        <dbReference type="ARBA" id="ARBA00022603"/>
    </source>
</evidence>
<keyword evidence="3" id="KW-0808">Transferase</keyword>
<keyword evidence="2" id="KW-0489">Methyltransferase</keyword>
<evidence type="ECO:0000256" key="4">
    <source>
        <dbReference type="ARBA" id="ARBA00022691"/>
    </source>
</evidence>
<name>A0ABZ2AFX0_STRNV</name>
<evidence type="ECO:0000313" key="7">
    <source>
        <dbReference type="EMBL" id="WUX56180.1"/>
    </source>
</evidence>
<keyword evidence="4" id="KW-0949">S-adenosyl-L-methionine</keyword>
<dbReference type="EMBL" id="CP109495">
    <property type="protein sequence ID" value="WUX56180.1"/>
    <property type="molecule type" value="Genomic_DNA"/>
</dbReference>
<dbReference type="GeneID" id="91340641"/>
<accession>A0ABZ2AFX0</accession>
<evidence type="ECO:0000256" key="6">
    <source>
        <dbReference type="SAM" id="MobiDB-lite"/>
    </source>
</evidence>
<dbReference type="InterPro" id="IPR029063">
    <property type="entry name" value="SAM-dependent_MTases_sf"/>
</dbReference>
<dbReference type="SUPFAM" id="SSF53335">
    <property type="entry name" value="S-adenosyl-L-methionine-dependent methyltransferases"/>
    <property type="match status" value="1"/>
</dbReference>
<evidence type="ECO:0000256" key="3">
    <source>
        <dbReference type="ARBA" id="ARBA00022679"/>
    </source>
</evidence>
<dbReference type="InterPro" id="IPR003333">
    <property type="entry name" value="CMAS"/>
</dbReference>
<proteinExistence type="inferred from homology"/>
<dbReference type="PANTHER" id="PTHR43667">
    <property type="entry name" value="CYCLOPROPANE-FATTY-ACYL-PHOSPHOLIPID SYNTHASE"/>
    <property type="match status" value="1"/>
</dbReference>
<dbReference type="PIRSF" id="PIRSF003085">
    <property type="entry name" value="CMAS"/>
    <property type="match status" value="1"/>
</dbReference>
<gene>
    <name evidence="7" type="ORF">OG442_34225</name>
</gene>
<evidence type="ECO:0000256" key="1">
    <source>
        <dbReference type="ARBA" id="ARBA00010815"/>
    </source>
</evidence>
<feature type="region of interest" description="Disordered" evidence="6">
    <location>
        <begin position="1"/>
        <end position="21"/>
    </location>
</feature>
<reference evidence="7" key="1">
    <citation type="submission" date="2022-10" db="EMBL/GenBank/DDBJ databases">
        <title>The complete genomes of actinobacterial strains from the NBC collection.</title>
        <authorList>
            <person name="Joergensen T.S."/>
            <person name="Alvarez Arevalo M."/>
            <person name="Sterndorff E.B."/>
            <person name="Faurdal D."/>
            <person name="Vuksanovic O."/>
            <person name="Mourched A.-S."/>
            <person name="Charusanti P."/>
            <person name="Shaw S."/>
            <person name="Blin K."/>
            <person name="Weber T."/>
        </authorList>
    </citation>
    <scope>NUCLEOTIDE SEQUENCE</scope>
    <source>
        <strain evidence="7">NBC_01432</strain>
    </source>
</reference>
<sequence>MSVSESLTPPASSDASAPCSQAPPAFAVDARRWPDVARPPRASWPRTAVAERVVRHALARLALRVRLGDGETLGLGGPLMDVRDPHAFFRRIGATGLIGFGESYMAGEWEADDLVAVLTVLAENAAVLVPAPLQRLRRVWALKRPDAQRNTPEGSRDNISHHYDLSNELFALFLDETLSYSSALFRGFPADASLLPAAQHRKIDRLLDEARVGPGTRLLEIGTGWGELAIRAAARGARVVTVTLSQEQLALAEKRIAAAGLADRVTVQLRDYRRVRGTFDAVVSVEMIEAVGEEFWPEYFTTLDRLLAPGGRIALQAITMPHDRLLASRTTHTWIGKYIFPGGLIPSVEVMEQLTTSHTSLRVVERDGFGPHYAQTLRLWRERFTERAAEAGALGFDATFRRMWTFYLAYSEAGFRSGYLDVQQLVLAREGTTR</sequence>
<dbReference type="PANTHER" id="PTHR43667:SF2">
    <property type="entry name" value="FATTY ACID C-METHYL TRANSFERASE"/>
    <property type="match status" value="1"/>
</dbReference>
<keyword evidence="8" id="KW-1185">Reference proteome</keyword>
<protein>
    <submittedName>
        <fullName evidence="7">Cyclopropane-fatty-acyl-phospholipid synthase family protein</fullName>
    </submittedName>
</protein>
<organism evidence="7 8">
    <name type="scientific">Streptomyces niveus</name>
    <name type="common">Streptomyces spheroides</name>
    <dbReference type="NCBI Taxonomy" id="193462"/>
    <lineage>
        <taxon>Bacteria</taxon>
        <taxon>Bacillati</taxon>
        <taxon>Actinomycetota</taxon>
        <taxon>Actinomycetes</taxon>
        <taxon>Kitasatosporales</taxon>
        <taxon>Streptomycetaceae</taxon>
        <taxon>Streptomyces</taxon>
    </lineage>
</organism>